<protein>
    <recommendedName>
        <fullName evidence="4">Lipocalin-like domain-containing protein</fullName>
    </recommendedName>
</protein>
<evidence type="ECO:0000256" key="1">
    <source>
        <dbReference type="SAM" id="SignalP"/>
    </source>
</evidence>
<evidence type="ECO:0000313" key="3">
    <source>
        <dbReference type="Proteomes" id="UP000002028"/>
    </source>
</evidence>
<accession>D2QIU1</accession>
<feature type="chain" id="PRO_5003033820" description="Lipocalin-like domain-containing protein" evidence="1">
    <location>
        <begin position="32"/>
        <end position="142"/>
    </location>
</feature>
<dbReference type="eggNOG" id="ENOG50349WE">
    <property type="taxonomic scope" value="Bacteria"/>
</dbReference>
<dbReference type="AlphaFoldDB" id="D2QIU1"/>
<sequence>MNLTNSQNTMAFKTLLSVVLLLTLTVQAVKAQNSPATSDSLTTLTGKWAGTFDGPASGKLELVLNQDNNRNVTGKITAINNSGDQYSADLKTVIWQNGKLTITYTYPEGGDVNLSGNYAKSAFKGTWELGGGQATGTWQASR</sequence>
<gene>
    <name evidence="2" type="ordered locus">Slin_4027</name>
</gene>
<organism evidence="2 3">
    <name type="scientific">Spirosoma linguale (strain ATCC 33905 / DSM 74 / LMG 10896 / Claus 1)</name>
    <dbReference type="NCBI Taxonomy" id="504472"/>
    <lineage>
        <taxon>Bacteria</taxon>
        <taxon>Pseudomonadati</taxon>
        <taxon>Bacteroidota</taxon>
        <taxon>Cytophagia</taxon>
        <taxon>Cytophagales</taxon>
        <taxon>Cytophagaceae</taxon>
        <taxon>Spirosoma</taxon>
    </lineage>
</organism>
<keyword evidence="3" id="KW-1185">Reference proteome</keyword>
<dbReference type="EMBL" id="CP001769">
    <property type="protein sequence ID" value="ADB40017.1"/>
    <property type="molecule type" value="Genomic_DNA"/>
</dbReference>
<dbReference type="STRING" id="504472.Slin_4027"/>
<name>D2QIU1_SPILD</name>
<dbReference type="KEGG" id="sli:Slin_4027"/>
<proteinExistence type="predicted"/>
<keyword evidence="1" id="KW-0732">Signal</keyword>
<reference evidence="2 3" key="1">
    <citation type="journal article" date="2010" name="Stand. Genomic Sci.">
        <title>Complete genome sequence of Spirosoma linguale type strain (1).</title>
        <authorList>
            <person name="Lail K."/>
            <person name="Sikorski J."/>
            <person name="Saunders E."/>
            <person name="Lapidus A."/>
            <person name="Glavina Del Rio T."/>
            <person name="Copeland A."/>
            <person name="Tice H."/>
            <person name="Cheng J.-F."/>
            <person name="Lucas S."/>
            <person name="Nolan M."/>
            <person name="Bruce D."/>
            <person name="Goodwin L."/>
            <person name="Pitluck S."/>
            <person name="Ivanova N."/>
            <person name="Mavromatis K."/>
            <person name="Ovchinnikova G."/>
            <person name="Pati A."/>
            <person name="Chen A."/>
            <person name="Palaniappan K."/>
            <person name="Land M."/>
            <person name="Hauser L."/>
            <person name="Chang Y.-J."/>
            <person name="Jeffries C.D."/>
            <person name="Chain P."/>
            <person name="Brettin T."/>
            <person name="Detter J.C."/>
            <person name="Schuetze A."/>
            <person name="Rohde M."/>
            <person name="Tindall B.J."/>
            <person name="Goeker M."/>
            <person name="Bristow J."/>
            <person name="Eisen J.A."/>
            <person name="Markowitz V."/>
            <person name="Hugenholtz P."/>
            <person name="Kyrpides N.C."/>
            <person name="Klenk H.-P."/>
            <person name="Chen F."/>
        </authorList>
    </citation>
    <scope>NUCLEOTIDE SEQUENCE [LARGE SCALE GENOMIC DNA]</scope>
    <source>
        <strain evidence="3">ATCC 33905 / DSM 74 / LMG 10896 / Claus 1</strain>
    </source>
</reference>
<evidence type="ECO:0000313" key="2">
    <source>
        <dbReference type="EMBL" id="ADB40017.1"/>
    </source>
</evidence>
<dbReference type="HOGENOM" id="CLU_2013826_0_0_10"/>
<evidence type="ECO:0008006" key="4">
    <source>
        <dbReference type="Google" id="ProtNLM"/>
    </source>
</evidence>
<feature type="signal peptide" evidence="1">
    <location>
        <begin position="1"/>
        <end position="31"/>
    </location>
</feature>
<dbReference type="Proteomes" id="UP000002028">
    <property type="component" value="Chromosome"/>
</dbReference>